<dbReference type="InterPro" id="IPR007886">
    <property type="entry name" value="AlaDH/PNT_N"/>
</dbReference>
<dbReference type="PANTHER" id="PTHR11133:SF22">
    <property type="entry name" value="ALPHA-AMINOADIPIC SEMIALDEHYDE SYNTHASE, MITOCHONDRIAL"/>
    <property type="match status" value="1"/>
</dbReference>
<feature type="active site" description="Proton donor" evidence="10">
    <location>
        <position position="90"/>
    </location>
</feature>
<comment type="catalytic activity">
    <reaction evidence="9">
        <text>L-saccharopine + NAD(+) + H2O = L-lysine + 2-oxoglutarate + NADH + H(+)</text>
        <dbReference type="Rhea" id="RHEA:12440"/>
        <dbReference type="ChEBI" id="CHEBI:15377"/>
        <dbReference type="ChEBI" id="CHEBI:15378"/>
        <dbReference type="ChEBI" id="CHEBI:16810"/>
        <dbReference type="ChEBI" id="CHEBI:32551"/>
        <dbReference type="ChEBI" id="CHEBI:57540"/>
        <dbReference type="ChEBI" id="CHEBI:57945"/>
        <dbReference type="ChEBI" id="CHEBI:57951"/>
        <dbReference type="EC" id="1.5.1.7"/>
    </reaction>
</comment>
<dbReference type="InterPro" id="IPR027281">
    <property type="entry name" value="Lys1"/>
</dbReference>
<evidence type="ECO:0000256" key="9">
    <source>
        <dbReference type="ARBA" id="ARBA00047860"/>
    </source>
</evidence>
<evidence type="ECO:0000256" key="4">
    <source>
        <dbReference type="ARBA" id="ARBA00021221"/>
    </source>
</evidence>
<keyword evidence="15" id="KW-1185">Reference proteome</keyword>
<gene>
    <name evidence="14" type="ORF">NCTC11179_01012</name>
</gene>
<dbReference type="CDD" id="cd05199">
    <property type="entry name" value="SDH_like"/>
    <property type="match status" value="1"/>
</dbReference>
<dbReference type="InterPro" id="IPR051168">
    <property type="entry name" value="AASS"/>
</dbReference>
<feature type="domain" description="Alanine dehydrogenase/pyridine nucleotide transhydrogenase NAD(H)-binding" evidence="12">
    <location>
        <begin position="168"/>
        <end position="339"/>
    </location>
</feature>
<evidence type="ECO:0000256" key="2">
    <source>
        <dbReference type="ARBA" id="ARBA00011245"/>
    </source>
</evidence>
<feature type="binding site" evidence="11">
    <location>
        <begin position="340"/>
        <end position="343"/>
    </location>
    <ligand>
        <name>NAD(+)</name>
        <dbReference type="ChEBI" id="CHEBI:57540"/>
    </ligand>
</feature>
<feature type="domain" description="Alanine dehydrogenase/pyridine nucleotide transhydrogenase N-terminal" evidence="13">
    <location>
        <begin position="4"/>
        <end position="136"/>
    </location>
</feature>
<dbReference type="Pfam" id="PF01262">
    <property type="entry name" value="AlaDh_PNT_C"/>
    <property type="match status" value="1"/>
</dbReference>
<comment type="pathway">
    <text evidence="1">Amino-acid biosynthesis; L-lysine biosynthesis via AAA pathway; L-lysine from L-alpha-aminoadipate (fungal route): step 3/3.</text>
</comment>
<evidence type="ECO:0000259" key="13">
    <source>
        <dbReference type="SMART" id="SM01003"/>
    </source>
</evidence>
<feature type="active site" description="Proton acceptor" evidence="10">
    <location>
        <position position="72"/>
    </location>
</feature>
<dbReference type="SMART" id="SM01003">
    <property type="entry name" value="AlaDh_PNT_N"/>
    <property type="match status" value="1"/>
</dbReference>
<dbReference type="Gene3D" id="3.40.50.720">
    <property type="entry name" value="NAD(P)-binding Rossmann-like Domain"/>
    <property type="match status" value="2"/>
</dbReference>
<keyword evidence="11" id="KW-0520">NAD</keyword>
<dbReference type="InterPro" id="IPR007698">
    <property type="entry name" value="AlaDH/PNT_NAD(H)-bd"/>
</dbReference>
<proteinExistence type="predicted"/>
<dbReference type="EC" id="1.5.1.7" evidence="3"/>
<dbReference type="AlphaFoldDB" id="A0A378RKB1"/>
<protein>
    <recommendedName>
        <fullName evidence="4">Saccharopine dehydrogenase [NAD(+), L-lysine-forming]</fullName>
        <ecNumber evidence="3">1.5.1.7</ecNumber>
    </recommendedName>
    <alternativeName>
        <fullName evidence="8">Lysine--2-oxoglutarate reductase</fullName>
    </alternativeName>
</protein>
<dbReference type="SUPFAM" id="SSF52283">
    <property type="entry name" value="Formate/glycerate dehydrogenase catalytic domain-like"/>
    <property type="match status" value="1"/>
</dbReference>
<dbReference type="GO" id="GO:0019878">
    <property type="term" value="P:lysine biosynthetic process via aminoadipic acid"/>
    <property type="evidence" value="ECO:0007669"/>
    <property type="project" value="UniProtKB-UniPathway"/>
</dbReference>
<dbReference type="PANTHER" id="PTHR11133">
    <property type="entry name" value="SACCHAROPINE DEHYDROGENASE"/>
    <property type="match status" value="1"/>
</dbReference>
<dbReference type="EMBL" id="UGQL01000001">
    <property type="protein sequence ID" value="STZ27476.1"/>
    <property type="molecule type" value="Genomic_DNA"/>
</dbReference>
<dbReference type="Proteomes" id="UP000255024">
    <property type="component" value="Unassembled WGS sequence"/>
</dbReference>
<accession>A0A378RKB1</accession>
<comment type="subunit">
    <text evidence="2">Monomer.</text>
</comment>
<evidence type="ECO:0000256" key="10">
    <source>
        <dbReference type="PIRSR" id="PIRSR018250-1"/>
    </source>
</evidence>
<dbReference type="SMART" id="SM01002">
    <property type="entry name" value="AlaDh_PNT_C"/>
    <property type="match status" value="1"/>
</dbReference>
<evidence type="ECO:0000256" key="1">
    <source>
        <dbReference type="ARBA" id="ARBA00004884"/>
    </source>
</evidence>
<dbReference type="UniPathway" id="UPA00033">
    <property type="reaction ID" value="UER00034"/>
</dbReference>
<dbReference type="Pfam" id="PF05222">
    <property type="entry name" value="AlaDh_PNT_N"/>
    <property type="match status" value="1"/>
</dbReference>
<dbReference type="RefSeq" id="WP_115090405.1">
    <property type="nucleotide sequence ID" value="NZ_CP068107.1"/>
</dbReference>
<dbReference type="GO" id="GO:0004754">
    <property type="term" value="F:saccharopine dehydrogenase (NAD+, L-lysine-forming) activity"/>
    <property type="evidence" value="ECO:0007669"/>
    <property type="project" value="UniProtKB-EC"/>
</dbReference>
<name>A0A378RKB1_MYROD</name>
<evidence type="ECO:0000256" key="7">
    <source>
        <dbReference type="ARBA" id="ARBA00023157"/>
    </source>
</evidence>
<feature type="binding site" evidence="11">
    <location>
        <position position="294"/>
    </location>
    <ligand>
        <name>NAD(+)</name>
        <dbReference type="ChEBI" id="CHEBI:57540"/>
    </ligand>
</feature>
<evidence type="ECO:0000313" key="15">
    <source>
        <dbReference type="Proteomes" id="UP000255024"/>
    </source>
</evidence>
<evidence type="ECO:0000256" key="3">
    <source>
        <dbReference type="ARBA" id="ARBA00012847"/>
    </source>
</evidence>
<keyword evidence="5" id="KW-0028">Amino-acid biosynthesis</keyword>
<reference evidence="14 15" key="1">
    <citation type="submission" date="2018-06" db="EMBL/GenBank/DDBJ databases">
        <authorList>
            <consortium name="Pathogen Informatics"/>
            <person name="Doyle S."/>
        </authorList>
    </citation>
    <scope>NUCLEOTIDE SEQUENCE [LARGE SCALE GENOMIC DNA]</scope>
    <source>
        <strain evidence="14 15">NCTC11179</strain>
    </source>
</reference>
<evidence type="ECO:0000256" key="11">
    <source>
        <dbReference type="PIRSR" id="PIRSR018250-3"/>
    </source>
</evidence>
<dbReference type="PIRSF" id="PIRSF018250">
    <property type="entry name" value="Saccharopine_DH_Lys"/>
    <property type="match status" value="1"/>
</dbReference>
<evidence type="ECO:0000256" key="8">
    <source>
        <dbReference type="ARBA" id="ARBA00033228"/>
    </source>
</evidence>
<sequence>MKIGIIKERKSPPDRRVVFTPEILAKALQTFDTLEAVVEPSPIRIFPDQAYADKNIPLSDDLSDCDVLIGVKEVPVEDLIPNKTYFFFSHTIKEQEYNRGILQTCLAKNIRLIDHETLVDENNKRLIGFGRYAGIVGAYNTLRAFGLKYELFTLKKAEQMLHTEDLIAQLKKQYFPPIKIAVTGNGKVSHGIMEILNGMKAKKVSIEHFLTQKYDIPVYTQLEVMDYYKRKDGGEATKADFYANPEQYESNFERFTKVTDVLITGHFFKHGSPKILTRAMLNAIDNKIQVVGDVSCDVDHGPIESTLRASTIADPLYGYHPGKNEEVAFDHPAAITVMAIDNLPCELPKDASEGFGDVFLNAILPAFFNNDKDQILARATVTQDGHLTERFTYLQDYVDGK</sequence>
<evidence type="ECO:0000256" key="5">
    <source>
        <dbReference type="ARBA" id="ARBA00022605"/>
    </source>
</evidence>
<keyword evidence="7" id="KW-1015">Disulfide bond</keyword>
<feature type="binding site" evidence="11">
    <location>
        <position position="226"/>
    </location>
    <ligand>
        <name>NAD(+)</name>
        <dbReference type="ChEBI" id="CHEBI:57540"/>
    </ligand>
</feature>
<organism evidence="14 15">
    <name type="scientific">Myroides odoratus</name>
    <name type="common">Flavobacterium odoratum</name>
    <dbReference type="NCBI Taxonomy" id="256"/>
    <lineage>
        <taxon>Bacteria</taxon>
        <taxon>Pseudomonadati</taxon>
        <taxon>Bacteroidota</taxon>
        <taxon>Flavobacteriia</taxon>
        <taxon>Flavobacteriales</taxon>
        <taxon>Flavobacteriaceae</taxon>
        <taxon>Myroides</taxon>
    </lineage>
</organism>
<evidence type="ECO:0000259" key="12">
    <source>
        <dbReference type="SMART" id="SM01002"/>
    </source>
</evidence>
<keyword evidence="6" id="KW-0560">Oxidoreductase</keyword>
<evidence type="ECO:0000313" key="14">
    <source>
        <dbReference type="EMBL" id="STZ27476.1"/>
    </source>
</evidence>
<evidence type="ECO:0000256" key="6">
    <source>
        <dbReference type="ARBA" id="ARBA00023002"/>
    </source>
</evidence>